<sequence>MQRRKSHPESFVPGCRHCGCTCQRDVQEDGMCSGERSAFPRARIQDDSDGLRRCSSSSRHEGFDRSLSGRRSLSPPRQRLRHRLNPTHDHFPTQACTCLYQQDSPDYHHKASHVECIPGSLPMYGDSHMSGMARRPSHRSTRAGREDFYPTDYRWLDGSPPSEEGLENADRGVYQHPTERKQYILSSPEGDLYFVPESYPDMVEYIAQCPQHTSYLPGPGQVPLEANEGYHYSDSGISSRYTDSVPNESQTLYCDVEPDSYMIPGQDYFLMSNSYPPQGEDIYSNSGEASPVLQTPDSTPENRRAGSKLSNASIHSNFSEDSLMQQEAFPCEQPKLRYSLPTIAQDSQEDMSGSQVSSEGRPLCKDNTVIVPKGPNRSTAWWEAAGDDMKTGVKKHPPLKKLSVDNSSDIGLLSIILVYSGDRAGDSLTAHSLPRWAERVNAWKYHWIESRRALPSGGIRLSSVSPSFILPLAIPPSRRVGVVVMAPDRRNGSVFHPSPPPSSGAGAGDVRCRRSRRSLPDLSTVVRFNKAALGHAHSAFRIRDSIGLLGYLFLDQGCTTYGPRGPCSRPAMTGGVLSSTMAPALLATAMISQAAAHDGKGVVRGKVRKGTSRYMEEMPLKEDEEEMEMERGSTSLPTPNMNEGQGSLHEGKKPSPTAFTVDIGAEGPTKKLDLGDSISKFVPKHRRTLSSNRPEDKEEEKEEGTSWLEPLRSPSVGRKKISPASKSPPSTQVKAVPVLKTRKNESPLETRSTRKPPIRESKSVDDGHGKGKPVQHKDKKLPKTPSGKGGKQGGDTVNGVPPLNESASYLINRMLNSMPDGDAMYSDDLDAFVTAKCAEVPHSPKKTSIAETFVIDCKACPISGELLLNLKEVPVEEEVKEVKEKDAHLQDRRRPKTLHLSSSPPQGKMSPPSQSSPSSSPTSKDRSVTSPSKLSSSQESQSRPRRLLPTPPAPKNGIPNVAGLVASAVAESKRKESSYAPGQHSDSSLETESYLRDTESVVTAMQARVEGRSVDHNAKETKVTLAPKSASAQHGATNTVESHKPVARVTKGHIHANPAVDTDHSKSSSPYSRECSVSDSGSVHSDSSSGLSESLRAGSGTDAHSNRYNRAYKLRKAQTTYDSEGGAGGRTRVAEKKSKTSLGPDRKSNGSGSVGLSQSSVSSDAAAKGTSTGFGRNDGGRFSLRLKSIPGIPAKGSKPPSARKAPSQAATKPPVPSSKEEEFKNWQRRKKYDPLKAAAEGRKKEAAKRNLKDGSDPMTQSAHGALPNGTVNGSPFVLSKSASFHGQEQGVTIISRSIRHRQPAIPEVSSVSPSPPPPNYPHQIPEPQTGHDIMVSRSMSHVPASFHNQRHVPSPVSEDYDEPFCDTPSPTRKVSMDEGVPRSPVSGRHVPGSPIMGHRNKGGKLEALDSLVISTISSLSTKLVGSAQGLLEKLKNQLSDETDVASKIEDLLVQLEAQMQPGALQGQGSPSPVEGYSNNSRGSSSSARTLSRDLSGTLKNLKRLQQALAVVDEVLSMDPTADDDLVQASFNGYHSTGPYH</sequence>
<organism evidence="2">
    <name type="scientific">Darwinula stevensoni</name>
    <dbReference type="NCBI Taxonomy" id="69355"/>
    <lineage>
        <taxon>Eukaryota</taxon>
        <taxon>Metazoa</taxon>
        <taxon>Ecdysozoa</taxon>
        <taxon>Arthropoda</taxon>
        <taxon>Crustacea</taxon>
        <taxon>Oligostraca</taxon>
        <taxon>Ostracoda</taxon>
        <taxon>Podocopa</taxon>
        <taxon>Podocopida</taxon>
        <taxon>Darwinulocopina</taxon>
        <taxon>Darwinuloidea</taxon>
        <taxon>Darwinulidae</taxon>
        <taxon>Darwinula</taxon>
    </lineage>
</organism>
<name>A0A7R8XBF9_9CRUS</name>
<dbReference type="EMBL" id="CAJPEV010000575">
    <property type="protein sequence ID" value="CAG0886590.1"/>
    <property type="molecule type" value="Genomic_DNA"/>
</dbReference>
<feature type="compositionally biased region" description="Polar residues" evidence="1">
    <location>
        <begin position="632"/>
        <end position="645"/>
    </location>
</feature>
<feature type="compositionally biased region" description="Basic and acidic residues" evidence="1">
    <location>
        <begin position="1239"/>
        <end position="1255"/>
    </location>
</feature>
<feature type="compositionally biased region" description="Low complexity" evidence="1">
    <location>
        <begin position="1077"/>
        <end position="1100"/>
    </location>
</feature>
<feature type="compositionally biased region" description="Basic and acidic residues" evidence="1">
    <location>
        <begin position="43"/>
        <end position="64"/>
    </location>
</feature>
<feature type="compositionally biased region" description="Basic and acidic residues" evidence="1">
    <location>
        <begin position="880"/>
        <end position="892"/>
    </location>
</feature>
<feature type="compositionally biased region" description="Low complexity" evidence="1">
    <location>
        <begin position="1303"/>
        <end position="1312"/>
    </location>
</feature>
<feature type="region of interest" description="Disordered" evidence="1">
    <location>
        <begin position="279"/>
        <end position="308"/>
    </location>
</feature>
<accession>A0A7R8XBF9</accession>
<feature type="compositionally biased region" description="Polar residues" evidence="1">
    <location>
        <begin position="346"/>
        <end position="358"/>
    </location>
</feature>
<keyword evidence="3" id="KW-1185">Reference proteome</keyword>
<feature type="region of interest" description="Disordered" evidence="1">
    <location>
        <begin position="619"/>
        <end position="802"/>
    </location>
</feature>
<feature type="compositionally biased region" description="Basic and acidic residues" evidence="1">
    <location>
        <begin position="1132"/>
        <end position="1148"/>
    </location>
</feature>
<evidence type="ECO:0000313" key="2">
    <source>
        <dbReference type="EMBL" id="CAD7244158.1"/>
    </source>
</evidence>
<evidence type="ECO:0000256" key="1">
    <source>
        <dbReference type="SAM" id="MobiDB-lite"/>
    </source>
</evidence>
<feature type="region of interest" description="Disordered" evidence="1">
    <location>
        <begin position="346"/>
        <end position="370"/>
    </location>
</feature>
<feature type="compositionally biased region" description="Basic and acidic residues" evidence="1">
    <location>
        <begin position="742"/>
        <end position="769"/>
    </location>
</feature>
<reference evidence="2" key="1">
    <citation type="submission" date="2020-11" db="EMBL/GenBank/DDBJ databases">
        <authorList>
            <person name="Tran Van P."/>
        </authorList>
    </citation>
    <scope>NUCLEOTIDE SEQUENCE</scope>
</reference>
<proteinExistence type="predicted"/>
<feature type="compositionally biased region" description="Low complexity" evidence="1">
    <location>
        <begin position="901"/>
        <end position="941"/>
    </location>
</feature>
<feature type="compositionally biased region" description="Basic residues" evidence="1">
    <location>
        <begin position="770"/>
        <end position="782"/>
    </location>
</feature>
<feature type="compositionally biased region" description="Polar residues" evidence="1">
    <location>
        <begin position="283"/>
        <end position="299"/>
    </location>
</feature>
<feature type="region of interest" description="Disordered" evidence="1">
    <location>
        <begin position="492"/>
        <end position="513"/>
    </location>
</feature>
<feature type="region of interest" description="Disordered" evidence="1">
    <location>
        <begin position="1462"/>
        <end position="1490"/>
    </location>
</feature>
<protein>
    <submittedName>
        <fullName evidence="2">Uncharacterized protein</fullName>
    </submittedName>
</protein>
<feature type="compositionally biased region" description="Polar residues" evidence="1">
    <location>
        <begin position="1030"/>
        <end position="1040"/>
    </location>
</feature>
<evidence type="ECO:0000313" key="3">
    <source>
        <dbReference type="Proteomes" id="UP000677054"/>
    </source>
</evidence>
<gene>
    <name evidence="2" type="ORF">DSTB1V02_LOCUS4060</name>
</gene>
<dbReference type="Proteomes" id="UP000677054">
    <property type="component" value="Unassembled WGS sequence"/>
</dbReference>
<feature type="compositionally biased region" description="Basic and acidic residues" evidence="1">
    <location>
        <begin position="1009"/>
        <end position="1022"/>
    </location>
</feature>
<dbReference type="EMBL" id="LR900092">
    <property type="protein sequence ID" value="CAD7244158.1"/>
    <property type="molecule type" value="Genomic_DNA"/>
</dbReference>
<feature type="compositionally biased region" description="Low complexity" evidence="1">
    <location>
        <begin position="1149"/>
        <end position="1163"/>
    </location>
</feature>
<feature type="region of interest" description="Disordered" evidence="1">
    <location>
        <begin position="1369"/>
        <end position="1401"/>
    </location>
</feature>
<feature type="compositionally biased region" description="Low complexity" evidence="1">
    <location>
        <begin position="1477"/>
        <end position="1490"/>
    </location>
</feature>
<dbReference type="OrthoDB" id="5822793at2759"/>
<feature type="compositionally biased region" description="Low complexity" evidence="1">
    <location>
        <begin position="65"/>
        <end position="77"/>
    </location>
</feature>
<feature type="region of interest" description="Disordered" evidence="1">
    <location>
        <begin position="880"/>
        <end position="1274"/>
    </location>
</feature>
<feature type="region of interest" description="Disordered" evidence="1">
    <location>
        <begin position="43"/>
        <end position="86"/>
    </location>
</feature>
<feature type="region of interest" description="Disordered" evidence="1">
    <location>
        <begin position="1301"/>
        <end position="1330"/>
    </location>
</feature>